<dbReference type="Proteomes" id="UP000036681">
    <property type="component" value="Unplaced"/>
</dbReference>
<keyword evidence="1" id="KW-1185">Reference proteome</keyword>
<reference evidence="2" key="1">
    <citation type="submission" date="2017-02" db="UniProtKB">
        <authorList>
            <consortium name="WormBaseParasite"/>
        </authorList>
    </citation>
    <scope>IDENTIFICATION</scope>
</reference>
<evidence type="ECO:0000313" key="1">
    <source>
        <dbReference type="Proteomes" id="UP000036681"/>
    </source>
</evidence>
<proteinExistence type="predicted"/>
<dbReference type="WBParaSite" id="ALUE_0002115001-mRNA-1">
    <property type="protein sequence ID" value="ALUE_0002115001-mRNA-1"/>
    <property type="gene ID" value="ALUE_0002115001"/>
</dbReference>
<protein>
    <submittedName>
        <fullName evidence="2">Uncharacterized protein</fullName>
    </submittedName>
</protein>
<accession>A0A0M3IQX2</accession>
<organism evidence="1 2">
    <name type="scientific">Ascaris lumbricoides</name>
    <name type="common">Giant roundworm</name>
    <dbReference type="NCBI Taxonomy" id="6252"/>
    <lineage>
        <taxon>Eukaryota</taxon>
        <taxon>Metazoa</taxon>
        <taxon>Ecdysozoa</taxon>
        <taxon>Nematoda</taxon>
        <taxon>Chromadorea</taxon>
        <taxon>Rhabditida</taxon>
        <taxon>Spirurina</taxon>
        <taxon>Ascaridomorpha</taxon>
        <taxon>Ascaridoidea</taxon>
        <taxon>Ascarididae</taxon>
        <taxon>Ascaris</taxon>
    </lineage>
</organism>
<evidence type="ECO:0000313" key="2">
    <source>
        <dbReference type="WBParaSite" id="ALUE_0002115001-mRNA-1"/>
    </source>
</evidence>
<sequence>MNEACLCFKYRSYSVALPSMDGRCHAWVSSVSVFYRLKSSVWRFDALQRGEGRGREEGRCSWLSHEYRVHEMGKRGRRVENL</sequence>
<name>A0A0M3IQX2_ASCLU</name>
<dbReference type="AlphaFoldDB" id="A0A0M3IQX2"/>